<dbReference type="OrthoDB" id="9777400at2"/>
<reference evidence="1 2" key="1">
    <citation type="submission" date="2019-05" db="EMBL/GenBank/DDBJ databases">
        <title>Marinobacter panjinensis sp. nov., a moderately halophilic bacterium isolated from sea tidal flat environment.</title>
        <authorList>
            <person name="Yang W."/>
            <person name="An M."/>
            <person name="He W."/>
            <person name="Luo X."/>
            <person name="Zhu L."/>
            <person name="Chen G."/>
            <person name="Zhang Y."/>
            <person name="Wang Y."/>
        </authorList>
    </citation>
    <scope>NUCLEOTIDE SEQUENCE [LARGE SCALE GENOMIC DNA]</scope>
    <source>
        <strain evidence="1 2">PJ-16</strain>
    </source>
</reference>
<dbReference type="EMBL" id="SZYH01000001">
    <property type="protein sequence ID" value="TKV69737.1"/>
    <property type="molecule type" value="Genomic_DNA"/>
</dbReference>
<dbReference type="AlphaFoldDB" id="A0A4U6R777"/>
<evidence type="ECO:0000313" key="2">
    <source>
        <dbReference type="Proteomes" id="UP000308488"/>
    </source>
</evidence>
<comment type="caution">
    <text evidence="1">The sequence shown here is derived from an EMBL/GenBank/DDBJ whole genome shotgun (WGS) entry which is preliminary data.</text>
</comment>
<organism evidence="1 2">
    <name type="scientific">Marinobacter panjinensis</name>
    <dbReference type="NCBI Taxonomy" id="2576384"/>
    <lineage>
        <taxon>Bacteria</taxon>
        <taxon>Pseudomonadati</taxon>
        <taxon>Pseudomonadota</taxon>
        <taxon>Gammaproteobacteria</taxon>
        <taxon>Pseudomonadales</taxon>
        <taxon>Marinobacteraceae</taxon>
        <taxon>Marinobacter</taxon>
    </lineage>
</organism>
<dbReference type="Gene3D" id="1.25.40.10">
    <property type="entry name" value="Tetratricopeptide repeat domain"/>
    <property type="match status" value="1"/>
</dbReference>
<gene>
    <name evidence="1" type="ORF">FDP08_13700</name>
</gene>
<protein>
    <recommendedName>
        <fullName evidence="3">Tetratricopeptide repeat protein</fullName>
    </recommendedName>
</protein>
<proteinExistence type="predicted"/>
<dbReference type="Proteomes" id="UP000308488">
    <property type="component" value="Unassembled WGS sequence"/>
</dbReference>
<dbReference type="InterPro" id="IPR011990">
    <property type="entry name" value="TPR-like_helical_dom_sf"/>
</dbReference>
<evidence type="ECO:0008006" key="3">
    <source>
        <dbReference type="Google" id="ProtNLM"/>
    </source>
</evidence>
<evidence type="ECO:0000313" key="1">
    <source>
        <dbReference type="EMBL" id="TKV69737.1"/>
    </source>
</evidence>
<keyword evidence="2" id="KW-1185">Reference proteome</keyword>
<sequence>MAGFSTCATAAPGPIETDFDNTDILVELPEPALTAPATPDSPEQLADLVRRQIDRARSSGDPRFLGYAEGALQQWQGKMTDRLLVLRATLAQSLHRFDRARNDLDSVISGAGNPQQKTQAMLLLANLETVQGNYRAARTHCNHLQQRHPGLIAASCLAQLDARTGSPRKAYQALQHHAAAARTDPTSQLWAEGTLGDIAAQLGKPEAADHWQAVLSVSPDDLYTRTQLADWHLGQNQTERTLVLTEGYEDVDALAVIRAIAMARSGHPAAGTLAERLRERFAEARWRGNLLHQRDLARFQLDIEKDAETALSFAQSNWREQREPLDTRLLLRAAHAAGDDQPAQQVRLWLQEHAQTDARYPESGS</sequence>
<name>A0A4U6R777_9GAMM</name>
<dbReference type="SUPFAM" id="SSF48452">
    <property type="entry name" value="TPR-like"/>
    <property type="match status" value="1"/>
</dbReference>
<accession>A0A4U6R777</accession>